<accession>B6U3R9</accession>
<organism evidence="2">
    <name type="scientific">Zea mays</name>
    <name type="common">Maize</name>
    <dbReference type="NCBI Taxonomy" id="4577"/>
    <lineage>
        <taxon>Eukaryota</taxon>
        <taxon>Viridiplantae</taxon>
        <taxon>Streptophyta</taxon>
        <taxon>Embryophyta</taxon>
        <taxon>Tracheophyta</taxon>
        <taxon>Spermatophyta</taxon>
        <taxon>Magnoliopsida</taxon>
        <taxon>Liliopsida</taxon>
        <taxon>Poales</taxon>
        <taxon>Poaceae</taxon>
        <taxon>PACMAD clade</taxon>
        <taxon>Panicoideae</taxon>
        <taxon>Andropogonodae</taxon>
        <taxon>Andropogoneae</taxon>
        <taxon>Tripsacinae</taxon>
        <taxon>Zea</taxon>
    </lineage>
</organism>
<evidence type="ECO:0000256" key="1">
    <source>
        <dbReference type="SAM" id="MobiDB-lite"/>
    </source>
</evidence>
<proteinExistence type="evidence at transcript level"/>
<dbReference type="AlphaFoldDB" id="B6U3R9"/>
<reference evidence="2" key="1">
    <citation type="journal article" date="2009" name="Plant Mol. Biol.">
        <title>Insights into corn genes derived from large-scale cDNA sequencing.</title>
        <authorList>
            <person name="Alexandrov N.N."/>
            <person name="Brover V.V."/>
            <person name="Freidin S."/>
            <person name="Troukhan M.E."/>
            <person name="Tatarinova T.V."/>
            <person name="Zhang H."/>
            <person name="Swaller T.J."/>
            <person name="Lu Y.P."/>
            <person name="Bouck J."/>
            <person name="Flavell R.B."/>
            <person name="Feldmann K.A."/>
        </authorList>
    </citation>
    <scope>NUCLEOTIDE SEQUENCE</scope>
</reference>
<name>B6U3R9_MAIZE</name>
<protein>
    <submittedName>
        <fullName evidence="2">Uncharacterized protein</fullName>
    </submittedName>
</protein>
<evidence type="ECO:0000313" key="2">
    <source>
        <dbReference type="EMBL" id="ACG44002.1"/>
    </source>
</evidence>
<feature type="region of interest" description="Disordered" evidence="1">
    <location>
        <begin position="1"/>
        <end position="23"/>
    </location>
</feature>
<sequence length="39" mass="4297">MLCSRWEGLEGASEPPHGRPQELSRSWPAAVGLLDCFVN</sequence>
<dbReference type="EMBL" id="EU971884">
    <property type="protein sequence ID" value="ACG44002.1"/>
    <property type="molecule type" value="mRNA"/>
</dbReference>